<comment type="similarity">
    <text evidence="7">Belongs to the MptA/B family.</text>
</comment>
<evidence type="ECO:0000256" key="5">
    <source>
        <dbReference type="ARBA" id="ARBA00022989"/>
    </source>
</evidence>
<feature type="transmembrane region" description="Helical" evidence="8">
    <location>
        <begin position="409"/>
        <end position="439"/>
    </location>
</feature>
<proteinExistence type="inferred from homology"/>
<feature type="transmembrane region" description="Helical" evidence="8">
    <location>
        <begin position="258"/>
        <end position="282"/>
    </location>
</feature>
<keyword evidence="10" id="KW-1185">Reference proteome</keyword>
<organism evidence="9 10">
    <name type="scientific">Streptomyces himastatinicus ATCC 53653</name>
    <dbReference type="NCBI Taxonomy" id="457427"/>
    <lineage>
        <taxon>Bacteria</taxon>
        <taxon>Bacillati</taxon>
        <taxon>Actinomycetota</taxon>
        <taxon>Actinomycetes</taxon>
        <taxon>Kitasatosporales</taxon>
        <taxon>Streptomycetaceae</taxon>
        <taxon>Streptomyces</taxon>
        <taxon>Streptomyces violaceusniger group</taxon>
    </lineage>
</organism>
<evidence type="ECO:0008006" key="11">
    <source>
        <dbReference type="Google" id="ProtNLM"/>
    </source>
</evidence>
<keyword evidence="5 8" id="KW-1133">Transmembrane helix</keyword>
<reference evidence="9 10" key="1">
    <citation type="submission" date="2009-02" db="EMBL/GenBank/DDBJ databases">
        <title>Annotation of Streptomyces hygroscopicus strain ATCC 53653.</title>
        <authorList>
            <consortium name="The Broad Institute Genome Sequencing Platform"/>
            <consortium name="Broad Institute Microbial Sequencing Center"/>
            <person name="Fischbach M."/>
            <person name="Godfrey P."/>
            <person name="Ward D."/>
            <person name="Young S."/>
            <person name="Zeng Q."/>
            <person name="Koehrsen M."/>
            <person name="Alvarado L."/>
            <person name="Berlin A.M."/>
            <person name="Bochicchio J."/>
            <person name="Borenstein D."/>
            <person name="Chapman S.B."/>
            <person name="Chen Z."/>
            <person name="Engels R."/>
            <person name="Freedman E."/>
            <person name="Gellesch M."/>
            <person name="Goldberg J."/>
            <person name="Griggs A."/>
            <person name="Gujja S."/>
            <person name="Heilman E.R."/>
            <person name="Heiman D.I."/>
            <person name="Hepburn T.A."/>
            <person name="Howarth C."/>
            <person name="Jen D."/>
            <person name="Larson L."/>
            <person name="Lewis B."/>
            <person name="Mehta T."/>
            <person name="Park D."/>
            <person name="Pearson M."/>
            <person name="Richards J."/>
            <person name="Roberts A."/>
            <person name="Saif S."/>
            <person name="Shea T.D."/>
            <person name="Shenoy N."/>
            <person name="Sisk P."/>
            <person name="Stolte C."/>
            <person name="Sykes S.N."/>
            <person name="Thomson T."/>
            <person name="Walk T."/>
            <person name="White J."/>
            <person name="Yandava C."/>
            <person name="Straight P."/>
            <person name="Clardy J."/>
            <person name="Hung D."/>
            <person name="Kolter R."/>
            <person name="Mekalanos J."/>
            <person name="Walker S."/>
            <person name="Walsh C.T."/>
            <person name="Wieland-Brown L.C."/>
            <person name="Haas B."/>
            <person name="Nusbaum C."/>
            <person name="Birren B."/>
        </authorList>
    </citation>
    <scope>NUCLEOTIDE SEQUENCE [LARGE SCALE GENOMIC DNA]</scope>
    <source>
        <strain evidence="9 10">ATCC 53653</strain>
    </source>
</reference>
<evidence type="ECO:0000313" key="9">
    <source>
        <dbReference type="EMBL" id="EFL28678.1"/>
    </source>
</evidence>
<feature type="transmembrane region" description="Helical" evidence="8">
    <location>
        <begin position="360"/>
        <end position="378"/>
    </location>
</feature>
<accession>D9WWQ2</accession>
<dbReference type="Pfam" id="PF26314">
    <property type="entry name" value="MptA_B_family"/>
    <property type="match status" value="2"/>
</dbReference>
<comment type="subcellular location">
    <subcellularLocation>
        <location evidence="1">Membrane</location>
        <topology evidence="1">Multi-pass membrane protein</topology>
    </subcellularLocation>
</comment>
<protein>
    <recommendedName>
        <fullName evidence="11">Integral membrane protein</fullName>
    </recommendedName>
</protein>
<evidence type="ECO:0000256" key="3">
    <source>
        <dbReference type="ARBA" id="ARBA00022679"/>
    </source>
</evidence>
<evidence type="ECO:0000256" key="7">
    <source>
        <dbReference type="ARBA" id="ARBA00043987"/>
    </source>
</evidence>
<dbReference type="Proteomes" id="UP000003963">
    <property type="component" value="Unassembled WGS sequence"/>
</dbReference>
<keyword evidence="6 8" id="KW-0472">Membrane</keyword>
<feature type="transmembrane region" description="Helical" evidence="8">
    <location>
        <begin position="210"/>
        <end position="228"/>
    </location>
</feature>
<dbReference type="GO" id="GO:0016757">
    <property type="term" value="F:glycosyltransferase activity"/>
    <property type="evidence" value="ECO:0007669"/>
    <property type="project" value="UniProtKB-KW"/>
</dbReference>
<name>D9WWQ2_9ACTN</name>
<dbReference type="InterPro" id="IPR049829">
    <property type="entry name" value="MptA/B-like"/>
</dbReference>
<gene>
    <name evidence="9" type="ORF">SSOG_08392</name>
</gene>
<evidence type="ECO:0000256" key="6">
    <source>
        <dbReference type="ARBA" id="ARBA00023136"/>
    </source>
</evidence>
<evidence type="ECO:0000256" key="1">
    <source>
        <dbReference type="ARBA" id="ARBA00004141"/>
    </source>
</evidence>
<feature type="transmembrane region" description="Helical" evidence="8">
    <location>
        <begin position="55"/>
        <end position="76"/>
    </location>
</feature>
<sequence length="493" mass="49880">MGRVLVRRVLVQGVAIAPHHCRLLGVAGSVALAAGGATAGALPVGDALTPDSGRAALGLVSTYFGLVLLVAAWWWLGREVRGPRPPGVKQPAGDARRLGGPAAALSPRCSAGTCRGTAPPPRWCTRTSTSTPMDRWEVGGPIAAEVAPVWQHTPFPLCPVSLAFESAIAHASRAELPLVSPPPSADGAAFFCLLMVLALPVLARRCGTDPGAALWLGGLNPLLLLHLVGGAHNDAVMLGLLGAGLVAATGRWPACGAVLVTLAALVKAPAALGLLAVASLWARRMTGRRRRIGVFVATAALALVTTGVATAVTGTGYGWIGALSTPASAGNWALTSALGRATGALLHALGSGLAPLATPAWHALGLLATAVAVVVVWLRPPRRGPLYALGLSLTAVAVLGPAIRPWYLLWGLFLIAAAAPSGAVRRAVAGVSGVLALAVLPSGFAPDSRQLTFAVCGGALALCVLWCARWAPGFAAGQGLSPAKGAHWPERSA</sequence>
<dbReference type="HOGENOM" id="CLU_023913_0_0_11"/>
<evidence type="ECO:0000256" key="2">
    <source>
        <dbReference type="ARBA" id="ARBA00022676"/>
    </source>
</evidence>
<dbReference type="NCBIfam" id="NF038066">
    <property type="entry name" value="MptB"/>
    <property type="match status" value="1"/>
</dbReference>
<evidence type="ECO:0000256" key="8">
    <source>
        <dbReference type="SAM" id="Phobius"/>
    </source>
</evidence>
<keyword evidence="2" id="KW-0328">Glycosyltransferase</keyword>
<evidence type="ECO:0000313" key="10">
    <source>
        <dbReference type="Proteomes" id="UP000003963"/>
    </source>
</evidence>
<keyword evidence="4 8" id="KW-0812">Transmembrane</keyword>
<evidence type="ECO:0000256" key="4">
    <source>
        <dbReference type="ARBA" id="ARBA00022692"/>
    </source>
</evidence>
<dbReference type="STRING" id="457427.SSOG_08392"/>
<feature type="transmembrane region" description="Helical" evidence="8">
    <location>
        <begin position="385"/>
        <end position="403"/>
    </location>
</feature>
<dbReference type="GO" id="GO:0016020">
    <property type="term" value="C:membrane"/>
    <property type="evidence" value="ECO:0007669"/>
    <property type="project" value="UniProtKB-SubCell"/>
</dbReference>
<dbReference type="AlphaFoldDB" id="D9WWQ2"/>
<feature type="transmembrane region" description="Helical" evidence="8">
    <location>
        <begin position="451"/>
        <end position="471"/>
    </location>
</feature>
<keyword evidence="3" id="KW-0808">Transferase</keyword>
<dbReference type="EMBL" id="GG657754">
    <property type="protein sequence ID" value="EFL28678.1"/>
    <property type="molecule type" value="Genomic_DNA"/>
</dbReference>
<feature type="transmembrane region" description="Helical" evidence="8">
    <location>
        <begin position="21"/>
        <end position="43"/>
    </location>
</feature>
<feature type="transmembrane region" description="Helical" evidence="8">
    <location>
        <begin position="294"/>
        <end position="320"/>
    </location>
</feature>